<evidence type="ECO:0000313" key="1">
    <source>
        <dbReference type="EMBL" id="KAL2747185.1"/>
    </source>
</evidence>
<gene>
    <name evidence="1" type="ORF">V1477_005555</name>
</gene>
<evidence type="ECO:0000313" key="2">
    <source>
        <dbReference type="Proteomes" id="UP001607303"/>
    </source>
</evidence>
<dbReference type="EMBL" id="JAYRBN010000037">
    <property type="protein sequence ID" value="KAL2747185.1"/>
    <property type="molecule type" value="Genomic_DNA"/>
</dbReference>
<feature type="non-terminal residue" evidence="1">
    <location>
        <position position="1"/>
    </location>
</feature>
<protein>
    <recommendedName>
        <fullName evidence="3">Ig-like domain-containing protein</fullName>
    </recommendedName>
</protein>
<name>A0ABD2CPY8_VESMC</name>
<sequence>VLLVLHGDLQIPISLTSIKTKDTLLVSNGTGYSDVSNSSLGREEHRLSVRKVGKIDLCRTDAKVGLCQIEEEEEEEEEGRRRRRRRRRMVVEDGDVEGWPKGGVARRWIREDRRKLDPAVNRITRPVEDNDIYACQVYDVWST</sequence>
<comment type="caution">
    <text evidence="1">The sequence shown here is derived from an EMBL/GenBank/DDBJ whole genome shotgun (WGS) entry which is preliminary data.</text>
</comment>
<evidence type="ECO:0008006" key="3">
    <source>
        <dbReference type="Google" id="ProtNLM"/>
    </source>
</evidence>
<dbReference type="AlphaFoldDB" id="A0ABD2CPY8"/>
<proteinExistence type="predicted"/>
<accession>A0ABD2CPY8</accession>
<organism evidence="1 2">
    <name type="scientific">Vespula maculifrons</name>
    <name type="common">Eastern yellow jacket</name>
    <name type="synonym">Wasp</name>
    <dbReference type="NCBI Taxonomy" id="7453"/>
    <lineage>
        <taxon>Eukaryota</taxon>
        <taxon>Metazoa</taxon>
        <taxon>Ecdysozoa</taxon>
        <taxon>Arthropoda</taxon>
        <taxon>Hexapoda</taxon>
        <taxon>Insecta</taxon>
        <taxon>Pterygota</taxon>
        <taxon>Neoptera</taxon>
        <taxon>Endopterygota</taxon>
        <taxon>Hymenoptera</taxon>
        <taxon>Apocrita</taxon>
        <taxon>Aculeata</taxon>
        <taxon>Vespoidea</taxon>
        <taxon>Vespidae</taxon>
        <taxon>Vespinae</taxon>
        <taxon>Vespula</taxon>
    </lineage>
</organism>
<dbReference type="Proteomes" id="UP001607303">
    <property type="component" value="Unassembled WGS sequence"/>
</dbReference>
<keyword evidence="2" id="KW-1185">Reference proteome</keyword>
<feature type="non-terminal residue" evidence="1">
    <location>
        <position position="143"/>
    </location>
</feature>
<reference evidence="1 2" key="1">
    <citation type="journal article" date="2024" name="Ann. Entomol. Soc. Am.">
        <title>Genomic analyses of the southern and eastern yellowjacket wasps (Hymenoptera: Vespidae) reveal evolutionary signatures of social life.</title>
        <authorList>
            <person name="Catto M.A."/>
            <person name="Caine P.B."/>
            <person name="Orr S.E."/>
            <person name="Hunt B.G."/>
            <person name="Goodisman M.A.D."/>
        </authorList>
    </citation>
    <scope>NUCLEOTIDE SEQUENCE [LARGE SCALE GENOMIC DNA]</scope>
    <source>
        <strain evidence="1">232</strain>
        <tissue evidence="1">Head and thorax</tissue>
    </source>
</reference>